<dbReference type="Proteomes" id="UP001057402">
    <property type="component" value="Chromosome 2"/>
</dbReference>
<comment type="caution">
    <text evidence="1">The sequence shown here is derived from an EMBL/GenBank/DDBJ whole genome shotgun (WGS) entry which is preliminary data.</text>
</comment>
<evidence type="ECO:0000313" key="1">
    <source>
        <dbReference type="EMBL" id="KAI4387151.1"/>
    </source>
</evidence>
<sequence>MANNRAPKRRLRRTSTRQSEFTRRVEELFELARELCALCAVEIAIVVFSPDGRPYTFGYPSVEAVLEKYRRERAESASNDSTVTEPNGEFSSPAPQAEGDEVMNKEPKLQTKQTDKDEAMIEGSAEN</sequence>
<name>A0ACB9S6Q8_9MYRT</name>
<dbReference type="EMBL" id="CM042881">
    <property type="protein sequence ID" value="KAI4387151.1"/>
    <property type="molecule type" value="Genomic_DNA"/>
</dbReference>
<organism evidence="1 2">
    <name type="scientific">Melastoma candidum</name>
    <dbReference type="NCBI Taxonomy" id="119954"/>
    <lineage>
        <taxon>Eukaryota</taxon>
        <taxon>Viridiplantae</taxon>
        <taxon>Streptophyta</taxon>
        <taxon>Embryophyta</taxon>
        <taxon>Tracheophyta</taxon>
        <taxon>Spermatophyta</taxon>
        <taxon>Magnoliopsida</taxon>
        <taxon>eudicotyledons</taxon>
        <taxon>Gunneridae</taxon>
        <taxon>Pentapetalae</taxon>
        <taxon>rosids</taxon>
        <taxon>malvids</taxon>
        <taxon>Myrtales</taxon>
        <taxon>Melastomataceae</taxon>
        <taxon>Melastomatoideae</taxon>
        <taxon>Melastomateae</taxon>
        <taxon>Melastoma</taxon>
    </lineage>
</organism>
<keyword evidence="2" id="KW-1185">Reference proteome</keyword>
<accession>A0ACB9S6Q8</accession>
<proteinExistence type="predicted"/>
<gene>
    <name evidence="1" type="ORF">MLD38_005001</name>
</gene>
<evidence type="ECO:0000313" key="2">
    <source>
        <dbReference type="Proteomes" id="UP001057402"/>
    </source>
</evidence>
<reference evidence="2" key="1">
    <citation type="journal article" date="2023" name="Front. Plant Sci.">
        <title>Chromosomal-level genome assembly of Melastoma candidum provides insights into trichome evolution.</title>
        <authorList>
            <person name="Zhong Y."/>
            <person name="Wu W."/>
            <person name="Sun C."/>
            <person name="Zou P."/>
            <person name="Liu Y."/>
            <person name="Dai S."/>
            <person name="Zhou R."/>
        </authorList>
    </citation>
    <scope>NUCLEOTIDE SEQUENCE [LARGE SCALE GENOMIC DNA]</scope>
</reference>
<protein>
    <submittedName>
        <fullName evidence="1">Uncharacterized protein</fullName>
    </submittedName>
</protein>